<dbReference type="OrthoDB" id="9799821at2"/>
<evidence type="ECO:0000259" key="8">
    <source>
        <dbReference type="Pfam" id="PF00892"/>
    </source>
</evidence>
<feature type="domain" description="EamA" evidence="8">
    <location>
        <begin position="6"/>
        <end position="141"/>
    </location>
</feature>
<reference evidence="9 10" key="1">
    <citation type="submission" date="2017-06" db="EMBL/GenBank/DDBJ databases">
        <title>Genome sequencing of cyanobaciteial culture collection at National Institute for Environmental Studies (NIES).</title>
        <authorList>
            <person name="Hirose Y."/>
            <person name="Shimura Y."/>
            <person name="Fujisawa T."/>
            <person name="Nakamura Y."/>
            <person name="Kawachi M."/>
        </authorList>
    </citation>
    <scope>NUCLEOTIDE SEQUENCE [LARGE SCALE GENOMIC DNA]</scope>
    <source>
        <strain evidence="9 10">NIES-267</strain>
    </source>
</reference>
<evidence type="ECO:0000256" key="2">
    <source>
        <dbReference type="ARBA" id="ARBA00007362"/>
    </source>
</evidence>
<comment type="subcellular location">
    <subcellularLocation>
        <location evidence="1">Cell membrane</location>
        <topology evidence="1">Multi-pass membrane protein</topology>
    </subcellularLocation>
</comment>
<comment type="similarity">
    <text evidence="2">Belongs to the EamA transporter family.</text>
</comment>
<evidence type="ECO:0000256" key="5">
    <source>
        <dbReference type="ARBA" id="ARBA00022989"/>
    </source>
</evidence>
<organism evidence="9 10">
    <name type="scientific">Calothrix parasitica NIES-267</name>
    <dbReference type="NCBI Taxonomy" id="1973488"/>
    <lineage>
        <taxon>Bacteria</taxon>
        <taxon>Bacillati</taxon>
        <taxon>Cyanobacteriota</taxon>
        <taxon>Cyanophyceae</taxon>
        <taxon>Nostocales</taxon>
        <taxon>Calotrichaceae</taxon>
        <taxon>Calothrix</taxon>
    </lineage>
</organism>
<keyword evidence="10" id="KW-1185">Reference proteome</keyword>
<dbReference type="SUPFAM" id="SSF103481">
    <property type="entry name" value="Multidrug resistance efflux transporter EmrE"/>
    <property type="match status" value="2"/>
</dbReference>
<feature type="transmembrane region" description="Helical" evidence="7">
    <location>
        <begin position="241"/>
        <end position="259"/>
    </location>
</feature>
<dbReference type="GO" id="GO:0005886">
    <property type="term" value="C:plasma membrane"/>
    <property type="evidence" value="ECO:0007669"/>
    <property type="project" value="UniProtKB-SubCell"/>
</dbReference>
<dbReference type="AlphaFoldDB" id="A0A1Z4LW01"/>
<keyword evidence="6 7" id="KW-0472">Membrane</keyword>
<keyword evidence="4 7" id="KW-0812">Transmembrane</keyword>
<name>A0A1Z4LW01_9CYAN</name>
<evidence type="ECO:0000256" key="6">
    <source>
        <dbReference type="ARBA" id="ARBA00023136"/>
    </source>
</evidence>
<dbReference type="PANTHER" id="PTHR32322:SF18">
    <property type="entry name" value="S-ADENOSYLMETHIONINE_S-ADENOSYLHOMOCYSTEINE TRANSPORTER"/>
    <property type="match status" value="1"/>
</dbReference>
<dbReference type="InterPro" id="IPR000620">
    <property type="entry name" value="EamA_dom"/>
</dbReference>
<dbReference type="PANTHER" id="PTHR32322">
    <property type="entry name" value="INNER MEMBRANE TRANSPORTER"/>
    <property type="match status" value="1"/>
</dbReference>
<proteinExistence type="inferred from homology"/>
<keyword evidence="5 7" id="KW-1133">Transmembrane helix</keyword>
<feature type="transmembrane region" description="Helical" evidence="7">
    <location>
        <begin position="265"/>
        <end position="281"/>
    </location>
</feature>
<dbReference type="Gene3D" id="1.10.3730.20">
    <property type="match status" value="1"/>
</dbReference>
<keyword evidence="3" id="KW-1003">Cell membrane</keyword>
<feature type="transmembrane region" description="Helical" evidence="7">
    <location>
        <begin position="99"/>
        <end position="118"/>
    </location>
</feature>
<evidence type="ECO:0000256" key="1">
    <source>
        <dbReference type="ARBA" id="ARBA00004651"/>
    </source>
</evidence>
<sequence length="346" mass="37477">MNKQLPILLALISAALFGSATPASKVLLNSFAPIQLAGLLYLGAAIGVMPLILKKKEIKLPTHLSNRNRFYLLGAIVCGGIIAPIFLLLGLQFASASSVSLWLNLELVATAILGYCFFHDHLGRIGWIGVAGCIIAAILISAGEGVAGIEAGLLVTIACIAWGLDNHLTALIDGISPAQSTFYKGTVAGSINLLLGILIQPSTTSFQNIVIALTIGMLAYGISIVFYITSAQSLGATRSQMLFSSAPLFGILFSALILGEKIVPFQQIALLLKIASLLALFQDQHSHEHKHIAIAHQHFHNHNEKHHTHDHLEVLNSPIHSHWHEHKVMSHSHFHLPDIHHRHKHK</sequence>
<dbReference type="InterPro" id="IPR050638">
    <property type="entry name" value="AA-Vitamin_Transporters"/>
</dbReference>
<protein>
    <recommendedName>
        <fullName evidence="8">EamA domain-containing protein</fullName>
    </recommendedName>
</protein>
<feature type="transmembrane region" description="Helical" evidence="7">
    <location>
        <begin position="205"/>
        <end position="229"/>
    </location>
</feature>
<evidence type="ECO:0000313" key="10">
    <source>
        <dbReference type="Proteomes" id="UP000218418"/>
    </source>
</evidence>
<dbReference type="Proteomes" id="UP000218418">
    <property type="component" value="Chromosome"/>
</dbReference>
<evidence type="ECO:0000313" key="9">
    <source>
        <dbReference type="EMBL" id="BAY85384.1"/>
    </source>
</evidence>
<dbReference type="InterPro" id="IPR037185">
    <property type="entry name" value="EmrE-like"/>
</dbReference>
<feature type="domain" description="EamA" evidence="8">
    <location>
        <begin position="153"/>
        <end position="280"/>
    </location>
</feature>
<evidence type="ECO:0000256" key="7">
    <source>
        <dbReference type="SAM" id="Phobius"/>
    </source>
</evidence>
<gene>
    <name evidence="9" type="ORF">NIES267_48840</name>
</gene>
<feature type="transmembrane region" description="Helical" evidence="7">
    <location>
        <begin position="72"/>
        <end position="93"/>
    </location>
</feature>
<evidence type="ECO:0000256" key="3">
    <source>
        <dbReference type="ARBA" id="ARBA00022475"/>
    </source>
</evidence>
<feature type="transmembrane region" description="Helical" evidence="7">
    <location>
        <begin position="125"/>
        <end position="143"/>
    </location>
</feature>
<dbReference type="Pfam" id="PF00892">
    <property type="entry name" value="EamA"/>
    <property type="match status" value="2"/>
</dbReference>
<dbReference type="EMBL" id="AP018227">
    <property type="protein sequence ID" value="BAY85384.1"/>
    <property type="molecule type" value="Genomic_DNA"/>
</dbReference>
<accession>A0A1Z4LW01</accession>
<feature type="transmembrane region" description="Helical" evidence="7">
    <location>
        <begin position="32"/>
        <end position="52"/>
    </location>
</feature>
<evidence type="ECO:0000256" key="4">
    <source>
        <dbReference type="ARBA" id="ARBA00022692"/>
    </source>
</evidence>